<feature type="non-terminal residue" evidence="2">
    <location>
        <position position="56"/>
    </location>
</feature>
<dbReference type="AlphaFoldDB" id="A0AAW5EJP8"/>
<feature type="signal peptide" evidence="1">
    <location>
        <begin position="1"/>
        <end position="19"/>
    </location>
</feature>
<gene>
    <name evidence="2" type="ORF">LZC39_10090</name>
</gene>
<dbReference type="Proteomes" id="UP001199644">
    <property type="component" value="Unassembled WGS sequence"/>
</dbReference>
<dbReference type="Gene3D" id="3.40.190.10">
    <property type="entry name" value="Periplasmic binding protein-like II"/>
    <property type="match status" value="1"/>
</dbReference>
<keyword evidence="1" id="KW-0732">Signal</keyword>
<sequence length="56" mass="6199">MKKLVLCFIVLFLSLNLNAQNLSVFVASSASKAMEEVKNEFLKSHPNDNIDLVFGA</sequence>
<feature type="chain" id="PRO_5043902106" evidence="1">
    <location>
        <begin position="20"/>
        <end position="56"/>
    </location>
</feature>
<evidence type="ECO:0000313" key="2">
    <source>
        <dbReference type="EMBL" id="MCH3852441.1"/>
    </source>
</evidence>
<comment type="caution">
    <text evidence="2">The sequence shown here is derived from an EMBL/GenBank/DDBJ whole genome shotgun (WGS) entry which is preliminary data.</text>
</comment>
<dbReference type="EMBL" id="JAJUOL010000102">
    <property type="protein sequence ID" value="MCH3852441.1"/>
    <property type="molecule type" value="Genomic_DNA"/>
</dbReference>
<evidence type="ECO:0000256" key="1">
    <source>
        <dbReference type="SAM" id="SignalP"/>
    </source>
</evidence>
<name>A0AAW5EJP8_CAMJU</name>
<proteinExistence type="predicted"/>
<reference evidence="2" key="1">
    <citation type="submission" date="2021-12" db="EMBL/GenBank/DDBJ databases">
        <title>Prevalence of phenicol resistance gene fexA in Campylobacter isolated from poultry supply chain.</title>
        <authorList>
            <person name="Tang B."/>
            <person name="Zheng X."/>
            <person name="Lin J."/>
            <person name="Lin R."/>
            <person name="Yang H."/>
            <person name="Shen Z."/>
            <person name="Xia F."/>
        </authorList>
    </citation>
    <scope>NUCLEOTIDE SEQUENCE</scope>
    <source>
        <strain evidence="2">CJHN2011004</strain>
    </source>
</reference>
<organism evidence="2 3">
    <name type="scientific">Campylobacter jejuni</name>
    <dbReference type="NCBI Taxonomy" id="197"/>
    <lineage>
        <taxon>Bacteria</taxon>
        <taxon>Pseudomonadati</taxon>
        <taxon>Campylobacterota</taxon>
        <taxon>Epsilonproteobacteria</taxon>
        <taxon>Campylobacterales</taxon>
        <taxon>Campylobacteraceae</taxon>
        <taxon>Campylobacter</taxon>
    </lineage>
</organism>
<evidence type="ECO:0000313" key="3">
    <source>
        <dbReference type="Proteomes" id="UP001199644"/>
    </source>
</evidence>
<protein>
    <submittedName>
        <fullName evidence="2">Molybdate ABC transporter substrate-binding protein</fullName>
    </submittedName>
</protein>
<accession>A0AAW5EJP8</accession>